<dbReference type="Pfam" id="PF13181">
    <property type="entry name" value="TPR_8"/>
    <property type="match status" value="1"/>
</dbReference>
<dbReference type="SUPFAM" id="SSF48452">
    <property type="entry name" value="TPR-like"/>
    <property type="match status" value="2"/>
</dbReference>
<dbReference type="GeneID" id="27357633"/>
<dbReference type="SMART" id="SM00028">
    <property type="entry name" value="TPR"/>
    <property type="match status" value="2"/>
</dbReference>
<dbReference type="OrthoDB" id="414774at2759"/>
<protein>
    <recommendedName>
        <fullName evidence="4">TPR domain protein</fullName>
    </recommendedName>
</protein>
<dbReference type="AlphaFoldDB" id="A0A0D2DHS5"/>
<dbReference type="Proteomes" id="UP000053342">
    <property type="component" value="Unassembled WGS sequence"/>
</dbReference>
<evidence type="ECO:0000256" key="1">
    <source>
        <dbReference type="PROSITE-ProRule" id="PRU00339"/>
    </source>
</evidence>
<dbReference type="EMBL" id="KN847336">
    <property type="protein sequence ID" value="KIW41965.1"/>
    <property type="molecule type" value="Genomic_DNA"/>
</dbReference>
<dbReference type="STRING" id="215243.A0A0D2DHS5"/>
<gene>
    <name evidence="2" type="ORF">PV06_05559</name>
</gene>
<reference evidence="2 3" key="1">
    <citation type="submission" date="2015-01" db="EMBL/GenBank/DDBJ databases">
        <title>The Genome Sequence of Exophiala oligosperma CBS72588.</title>
        <authorList>
            <consortium name="The Broad Institute Genomics Platform"/>
            <person name="Cuomo C."/>
            <person name="de Hoog S."/>
            <person name="Gorbushina A."/>
            <person name="Stielow B."/>
            <person name="Teixiera M."/>
            <person name="Abouelleil A."/>
            <person name="Chapman S.B."/>
            <person name="Priest M."/>
            <person name="Young S.K."/>
            <person name="Wortman J."/>
            <person name="Nusbaum C."/>
            <person name="Birren B."/>
        </authorList>
    </citation>
    <scope>NUCLEOTIDE SEQUENCE [LARGE SCALE GENOMIC DNA]</scope>
    <source>
        <strain evidence="2 3">CBS 72588</strain>
    </source>
</reference>
<dbReference type="HOGENOM" id="CLU_011527_0_1_1"/>
<dbReference type="PROSITE" id="PS50005">
    <property type="entry name" value="TPR"/>
    <property type="match status" value="1"/>
</dbReference>
<organism evidence="2 3">
    <name type="scientific">Exophiala oligosperma</name>
    <dbReference type="NCBI Taxonomy" id="215243"/>
    <lineage>
        <taxon>Eukaryota</taxon>
        <taxon>Fungi</taxon>
        <taxon>Dikarya</taxon>
        <taxon>Ascomycota</taxon>
        <taxon>Pezizomycotina</taxon>
        <taxon>Eurotiomycetes</taxon>
        <taxon>Chaetothyriomycetidae</taxon>
        <taxon>Chaetothyriales</taxon>
        <taxon>Herpotrichiellaceae</taxon>
        <taxon>Exophiala</taxon>
    </lineage>
</organism>
<dbReference type="RefSeq" id="XP_016262181.1">
    <property type="nucleotide sequence ID" value="XM_016406577.1"/>
</dbReference>
<accession>A0A0D2DHS5</accession>
<keyword evidence="3" id="KW-1185">Reference proteome</keyword>
<feature type="repeat" description="TPR" evidence="1">
    <location>
        <begin position="26"/>
        <end position="59"/>
    </location>
</feature>
<dbReference type="InterPro" id="IPR011990">
    <property type="entry name" value="TPR-like_helical_dom_sf"/>
</dbReference>
<name>A0A0D2DHS5_9EURO</name>
<sequence length="561" mass="62912">MSGTTPDDYYDLGTYHRPITTSNPEAQKWFDRGLIWSYGFHHEESAECFQKAISLDPDCAMAYWGLAYALGPNYNKPWSFFDGVELESTVSRTHAAIESAISKSRRTTAVEQALINALEFRYPQDKPASDCSIWNLPYADAMSAVHAQFPDDLEVATLCADALMNLTPWALWDLRTGRPAPDAKTLEIKRILDHALTLPGGSTHPGLLHLYIHLMEMSPTPERAMPHADALRDLVPDSGHLRHMPTHLDILCGDYRAAIAGNGAAMAADRKYLARSGPLHFYTLYVTHDAHFRLYASLFSAQKRTALATARVVEDNLPGALLRVASPPMADWLESFVGMRVHVLVRFGMWDDLLALPLPADEDLYCVTTALTHYGKGVAYASSSRPSEAVAQRDLFRSALTRVKPTRTLFNNTATDILAVASAMLEGEIAYRQGHFDEAYSWLREAVRLDDSLPYDEPWGWMQPPRHAYGALLLEQGHVEMAAKVYATDLGFDDDDDTLPRPQRHPNNVWSLHGYYECLVKLGRLAEARILRPQLMYHVALADVEIRSSCFCRLKTEEVMT</sequence>
<dbReference type="InterPro" id="IPR019734">
    <property type="entry name" value="TPR_rpt"/>
</dbReference>
<evidence type="ECO:0000313" key="3">
    <source>
        <dbReference type="Proteomes" id="UP000053342"/>
    </source>
</evidence>
<dbReference type="PANTHER" id="PTHR45588">
    <property type="entry name" value="TPR DOMAIN-CONTAINING PROTEIN"/>
    <property type="match status" value="1"/>
</dbReference>
<dbReference type="PANTHER" id="PTHR45588:SF1">
    <property type="entry name" value="WW DOMAIN-CONTAINING PROTEIN"/>
    <property type="match status" value="1"/>
</dbReference>
<evidence type="ECO:0008006" key="4">
    <source>
        <dbReference type="Google" id="ProtNLM"/>
    </source>
</evidence>
<dbReference type="Gene3D" id="1.25.40.10">
    <property type="entry name" value="Tetratricopeptide repeat domain"/>
    <property type="match status" value="2"/>
</dbReference>
<evidence type="ECO:0000313" key="2">
    <source>
        <dbReference type="EMBL" id="KIW41965.1"/>
    </source>
</evidence>
<proteinExistence type="predicted"/>
<keyword evidence="1" id="KW-0802">TPR repeat</keyword>
<dbReference type="VEuPathDB" id="FungiDB:PV06_05559"/>